<feature type="transmembrane region" description="Helical" evidence="1">
    <location>
        <begin position="23"/>
        <end position="41"/>
    </location>
</feature>
<feature type="transmembrane region" description="Helical" evidence="1">
    <location>
        <begin position="92"/>
        <end position="119"/>
    </location>
</feature>
<evidence type="ECO:0000313" key="2">
    <source>
        <dbReference type="EMBL" id="MDD0815959.1"/>
    </source>
</evidence>
<gene>
    <name evidence="2" type="ORF">PSQ39_15080</name>
</gene>
<keyword evidence="1" id="KW-0472">Membrane</keyword>
<dbReference type="PANTHER" id="PTHR15887">
    <property type="entry name" value="TRANSMEMBRANE PROTEIN 69"/>
    <property type="match status" value="1"/>
</dbReference>
<comment type="caution">
    <text evidence="2">The sequence shown here is derived from an EMBL/GenBank/DDBJ whole genome shotgun (WGS) entry which is preliminary data.</text>
</comment>
<keyword evidence="3" id="KW-1185">Reference proteome</keyword>
<accession>A0ABT5MIY7</accession>
<dbReference type="InterPro" id="IPR021836">
    <property type="entry name" value="DUF3429"/>
</dbReference>
<name>A0ABT5MIY7_9BURK</name>
<keyword evidence="1" id="KW-1133">Transmembrane helix</keyword>
<protein>
    <submittedName>
        <fullName evidence="2">DUF3429 domain-containing protein</fullName>
    </submittedName>
</protein>
<dbReference type="PANTHER" id="PTHR15887:SF1">
    <property type="entry name" value="TRANSMEMBRANE PROTEIN 69"/>
    <property type="match status" value="1"/>
</dbReference>
<feature type="transmembrane region" description="Helical" evidence="1">
    <location>
        <begin position="48"/>
        <end position="72"/>
    </location>
</feature>
<dbReference type="Proteomes" id="UP001528672">
    <property type="component" value="Unassembled WGS sequence"/>
</dbReference>
<reference evidence="2 3" key="1">
    <citation type="submission" date="2023-02" db="EMBL/GenBank/DDBJ databases">
        <title>Bacterial whole genome sequence for Curvibacter sp. HBC28.</title>
        <authorList>
            <person name="Le V."/>
            <person name="Ko S.-R."/>
            <person name="Ahn C.-Y."/>
            <person name="Oh H.-M."/>
        </authorList>
    </citation>
    <scope>NUCLEOTIDE SEQUENCE [LARGE SCALE GENOMIC DNA]</scope>
    <source>
        <strain evidence="2 3">HBC28</strain>
    </source>
</reference>
<keyword evidence="1" id="KW-0812">Transmembrane</keyword>
<dbReference type="EMBL" id="JAQSIO010000005">
    <property type="protein sequence ID" value="MDD0815959.1"/>
    <property type="molecule type" value="Genomic_DNA"/>
</dbReference>
<evidence type="ECO:0000313" key="3">
    <source>
        <dbReference type="Proteomes" id="UP001528672"/>
    </source>
</evidence>
<sequence>MNTSVPTPHPAGATPLSVTIERLGYAGLLPFVLLALLMWLVTPDLMPFVALALMAYAATVTSFLGGIHWGIAFQQGEDAPRIHLIWGVVPAIVAWVAVVMPVYAGLPLLALLLVACYLVDRKTWTSPQLRPWLTMRFRLTVVATLSCLLGAANT</sequence>
<dbReference type="RefSeq" id="WP_273927650.1">
    <property type="nucleotide sequence ID" value="NZ_JAQSIN010000011.1"/>
</dbReference>
<organism evidence="2 3">
    <name type="scientific">Curvibacter microcysteis</name>
    <dbReference type="NCBI Taxonomy" id="3026419"/>
    <lineage>
        <taxon>Bacteria</taxon>
        <taxon>Pseudomonadati</taxon>
        <taxon>Pseudomonadota</taxon>
        <taxon>Betaproteobacteria</taxon>
        <taxon>Burkholderiales</taxon>
        <taxon>Comamonadaceae</taxon>
        <taxon>Curvibacter</taxon>
    </lineage>
</organism>
<dbReference type="Pfam" id="PF11911">
    <property type="entry name" value="DUF3429"/>
    <property type="match status" value="1"/>
</dbReference>
<evidence type="ECO:0000256" key="1">
    <source>
        <dbReference type="SAM" id="Phobius"/>
    </source>
</evidence>
<proteinExistence type="predicted"/>